<evidence type="ECO:0000256" key="5">
    <source>
        <dbReference type="SAM" id="Phobius"/>
    </source>
</evidence>
<dbReference type="PANTHER" id="PTHR32322:SF2">
    <property type="entry name" value="EAMA DOMAIN-CONTAINING PROTEIN"/>
    <property type="match status" value="1"/>
</dbReference>
<evidence type="ECO:0000256" key="1">
    <source>
        <dbReference type="ARBA" id="ARBA00004141"/>
    </source>
</evidence>
<feature type="transmembrane region" description="Helical" evidence="5">
    <location>
        <begin position="12"/>
        <end position="33"/>
    </location>
</feature>
<keyword evidence="8" id="KW-1185">Reference proteome</keyword>
<evidence type="ECO:0000256" key="2">
    <source>
        <dbReference type="ARBA" id="ARBA00022692"/>
    </source>
</evidence>
<gene>
    <name evidence="7" type="ORF">MoryE10_11510</name>
</gene>
<evidence type="ECO:0000313" key="7">
    <source>
        <dbReference type="EMBL" id="BBL70545.1"/>
    </source>
</evidence>
<evidence type="ECO:0000313" key="8">
    <source>
        <dbReference type="Proteomes" id="UP000824988"/>
    </source>
</evidence>
<comment type="subcellular location">
    <subcellularLocation>
        <location evidence="1">Membrane</location>
        <topology evidence="1">Multi-pass membrane protein</topology>
    </subcellularLocation>
</comment>
<feature type="transmembrane region" description="Helical" evidence="5">
    <location>
        <begin position="152"/>
        <end position="171"/>
    </location>
</feature>
<keyword evidence="2 5" id="KW-0812">Transmembrane</keyword>
<dbReference type="Pfam" id="PF00892">
    <property type="entry name" value="EamA"/>
    <property type="match status" value="2"/>
</dbReference>
<dbReference type="InterPro" id="IPR000620">
    <property type="entry name" value="EamA_dom"/>
</dbReference>
<dbReference type="Proteomes" id="UP000824988">
    <property type="component" value="Chromosome"/>
</dbReference>
<sequence length="300" mass="31497">MTTEHSNRRQGGILAFFGIAGFSLTLPATRLAVLHLDPWFVALGRGVLAALLAAVALRLTRQPWPGLRHLRGLSLVALGVIVGFPVLTAWAMQDLPASHGGITLSITPLATALLGARLAGERLPARFWLASLAGGAAVFAFSLHAGDGVFRLGDLWLLAAALLAAMGYAEGARLAPALGGWQVICWALVIAAPLLAAPLIWIALRTPPVAPAEAWAGFAYVGLVSQFLAFMFWYRGLALGGIARTSQIQLLQPFLTLGACALLLGEPLSASMLAVAAVVVSSLWVSQRAPSRLTVRPKPL</sequence>
<feature type="transmembrane region" description="Helical" evidence="5">
    <location>
        <begin position="39"/>
        <end position="60"/>
    </location>
</feature>
<reference evidence="7" key="1">
    <citation type="submission" date="2019-06" db="EMBL/GenBank/DDBJ databases">
        <title>Complete genome sequence of Methylogaea oryzae strain JCM16910.</title>
        <authorList>
            <person name="Asakawa S."/>
        </authorList>
    </citation>
    <scope>NUCLEOTIDE SEQUENCE</scope>
    <source>
        <strain evidence="7">E10</strain>
    </source>
</reference>
<dbReference type="RefSeq" id="WP_221048495.1">
    <property type="nucleotide sequence ID" value="NZ_AP019782.1"/>
</dbReference>
<feature type="transmembrane region" description="Helical" evidence="5">
    <location>
        <begin position="183"/>
        <end position="203"/>
    </location>
</feature>
<dbReference type="GO" id="GO:0016020">
    <property type="term" value="C:membrane"/>
    <property type="evidence" value="ECO:0007669"/>
    <property type="project" value="UniProtKB-SubCell"/>
</dbReference>
<keyword evidence="3 5" id="KW-1133">Transmembrane helix</keyword>
<feature type="transmembrane region" description="Helical" evidence="5">
    <location>
        <begin position="127"/>
        <end position="146"/>
    </location>
</feature>
<feature type="domain" description="EamA" evidence="6">
    <location>
        <begin position="11"/>
        <end position="141"/>
    </location>
</feature>
<proteinExistence type="predicted"/>
<dbReference type="AlphaFoldDB" id="A0A8D5ALX0"/>
<organism evidence="7 8">
    <name type="scientific">Methylogaea oryzae</name>
    <dbReference type="NCBI Taxonomy" id="1295382"/>
    <lineage>
        <taxon>Bacteria</taxon>
        <taxon>Pseudomonadati</taxon>
        <taxon>Pseudomonadota</taxon>
        <taxon>Gammaproteobacteria</taxon>
        <taxon>Methylococcales</taxon>
        <taxon>Methylococcaceae</taxon>
        <taxon>Methylogaea</taxon>
    </lineage>
</organism>
<dbReference type="PANTHER" id="PTHR32322">
    <property type="entry name" value="INNER MEMBRANE TRANSPORTER"/>
    <property type="match status" value="1"/>
</dbReference>
<dbReference type="InterPro" id="IPR050638">
    <property type="entry name" value="AA-Vitamin_Transporters"/>
</dbReference>
<evidence type="ECO:0000256" key="3">
    <source>
        <dbReference type="ARBA" id="ARBA00022989"/>
    </source>
</evidence>
<evidence type="ECO:0000259" key="6">
    <source>
        <dbReference type="Pfam" id="PF00892"/>
    </source>
</evidence>
<evidence type="ECO:0000256" key="4">
    <source>
        <dbReference type="ARBA" id="ARBA00023136"/>
    </source>
</evidence>
<feature type="transmembrane region" description="Helical" evidence="5">
    <location>
        <begin position="97"/>
        <end position="115"/>
    </location>
</feature>
<dbReference type="EMBL" id="AP019782">
    <property type="protein sequence ID" value="BBL70545.1"/>
    <property type="molecule type" value="Genomic_DNA"/>
</dbReference>
<protein>
    <recommendedName>
        <fullName evidence="6">EamA domain-containing protein</fullName>
    </recommendedName>
</protein>
<feature type="domain" description="EamA" evidence="6">
    <location>
        <begin position="152"/>
        <end position="285"/>
    </location>
</feature>
<dbReference type="KEGG" id="moz:MoryE10_11510"/>
<feature type="transmembrane region" description="Helical" evidence="5">
    <location>
        <begin position="72"/>
        <end position="91"/>
    </location>
</feature>
<accession>A0A8D5ALX0</accession>
<keyword evidence="4 5" id="KW-0472">Membrane</keyword>
<name>A0A8D5ALX0_9GAMM</name>
<feature type="transmembrane region" description="Helical" evidence="5">
    <location>
        <begin position="215"/>
        <end position="234"/>
    </location>
</feature>